<evidence type="ECO:0000313" key="2">
    <source>
        <dbReference type="EMBL" id="SCL18993.1"/>
    </source>
</evidence>
<name>A0A1C6RPL6_9ACTN</name>
<gene>
    <name evidence="2" type="ORF">GA0074692_0522</name>
</gene>
<organism evidence="2 3">
    <name type="scientific">Micromonospora pallida</name>
    <dbReference type="NCBI Taxonomy" id="145854"/>
    <lineage>
        <taxon>Bacteria</taxon>
        <taxon>Bacillati</taxon>
        <taxon>Actinomycetota</taxon>
        <taxon>Actinomycetes</taxon>
        <taxon>Micromonosporales</taxon>
        <taxon>Micromonosporaceae</taxon>
        <taxon>Micromonospora</taxon>
    </lineage>
</organism>
<dbReference type="STRING" id="145854.GA0074692_0522"/>
<dbReference type="Proteomes" id="UP000198959">
    <property type="component" value="Unassembled WGS sequence"/>
</dbReference>
<dbReference type="RefSeq" id="WP_141725112.1">
    <property type="nucleotide sequence ID" value="NZ_FMHW01000002.1"/>
</dbReference>
<reference evidence="3" key="1">
    <citation type="submission" date="2016-06" db="EMBL/GenBank/DDBJ databases">
        <authorList>
            <person name="Varghese N."/>
            <person name="Submissions Spin"/>
        </authorList>
    </citation>
    <scope>NUCLEOTIDE SEQUENCE [LARGE SCALE GENOMIC DNA]</scope>
    <source>
        <strain evidence="3">DSM 43817</strain>
    </source>
</reference>
<keyword evidence="3" id="KW-1185">Reference proteome</keyword>
<sequence length="75" mass="8457">MIEPLLPDPPPVRCRRCQHPVTRGRLYDGYGEECARQLGLLPPHIPRPRSEQPDGPTLLDLLDTTDDQTRDGGEE</sequence>
<feature type="region of interest" description="Disordered" evidence="1">
    <location>
        <begin position="40"/>
        <end position="75"/>
    </location>
</feature>
<protein>
    <submittedName>
        <fullName evidence="2">Uncharacterized protein</fullName>
    </submittedName>
</protein>
<evidence type="ECO:0000313" key="3">
    <source>
        <dbReference type="Proteomes" id="UP000198959"/>
    </source>
</evidence>
<accession>A0A1C6RPL6</accession>
<dbReference type="EMBL" id="FMHW01000002">
    <property type="protein sequence ID" value="SCL18993.1"/>
    <property type="molecule type" value="Genomic_DNA"/>
</dbReference>
<dbReference type="AlphaFoldDB" id="A0A1C6RPL6"/>
<dbReference type="OrthoDB" id="3295699at2"/>
<proteinExistence type="predicted"/>
<evidence type="ECO:0000256" key="1">
    <source>
        <dbReference type="SAM" id="MobiDB-lite"/>
    </source>
</evidence>